<feature type="transmembrane region" description="Helical" evidence="6">
    <location>
        <begin position="21"/>
        <end position="40"/>
    </location>
</feature>
<dbReference type="GO" id="GO:0016020">
    <property type="term" value="C:membrane"/>
    <property type="evidence" value="ECO:0007669"/>
    <property type="project" value="UniProtKB-SubCell"/>
</dbReference>
<feature type="transmembrane region" description="Helical" evidence="6">
    <location>
        <begin position="126"/>
        <end position="145"/>
    </location>
</feature>
<dbReference type="Gene3D" id="1.10.287.70">
    <property type="match status" value="1"/>
</dbReference>
<dbReference type="PANTHER" id="PTHR12127:SF7">
    <property type="entry name" value="SD02261P"/>
    <property type="match status" value="1"/>
</dbReference>
<evidence type="ECO:0000256" key="4">
    <source>
        <dbReference type="ARBA" id="ARBA00023136"/>
    </source>
</evidence>
<dbReference type="EMBL" id="HBII01034679">
    <property type="protein sequence ID" value="CAE0355531.1"/>
    <property type="molecule type" value="Transcribed_RNA"/>
</dbReference>
<evidence type="ECO:0000256" key="6">
    <source>
        <dbReference type="SAM" id="Phobius"/>
    </source>
</evidence>
<dbReference type="GO" id="GO:0072345">
    <property type="term" value="F:NAADP-sensitive calcium-release channel activity"/>
    <property type="evidence" value="ECO:0007669"/>
    <property type="project" value="TreeGrafter"/>
</dbReference>
<name>A0A7S3NE95_9SPIT</name>
<reference evidence="8" key="1">
    <citation type="submission" date="2021-01" db="EMBL/GenBank/DDBJ databases">
        <authorList>
            <person name="Corre E."/>
            <person name="Pelletier E."/>
            <person name="Niang G."/>
            <person name="Scheremetjew M."/>
            <person name="Finn R."/>
            <person name="Kale V."/>
            <person name="Holt S."/>
            <person name="Cochrane G."/>
            <person name="Meng A."/>
            <person name="Brown T."/>
            <person name="Cohen L."/>
        </authorList>
    </citation>
    <scope>NUCLEOTIDE SEQUENCE</scope>
    <source>
        <strain evidence="8">FSP1.4</strain>
    </source>
</reference>
<feature type="transmembrane region" description="Helical" evidence="6">
    <location>
        <begin position="60"/>
        <end position="83"/>
    </location>
</feature>
<organism evidence="8">
    <name type="scientific">Euplotes harpa</name>
    <dbReference type="NCBI Taxonomy" id="151035"/>
    <lineage>
        <taxon>Eukaryota</taxon>
        <taxon>Sar</taxon>
        <taxon>Alveolata</taxon>
        <taxon>Ciliophora</taxon>
        <taxon>Intramacronucleata</taxon>
        <taxon>Spirotrichea</taxon>
        <taxon>Hypotrichia</taxon>
        <taxon>Euplotida</taxon>
        <taxon>Euplotidae</taxon>
        <taxon>Euplotes</taxon>
    </lineage>
</organism>
<dbReference type="AlphaFoldDB" id="A0A7S3NE95"/>
<feature type="compositionally biased region" description="Basic and acidic residues" evidence="5">
    <location>
        <begin position="321"/>
        <end position="335"/>
    </location>
</feature>
<evidence type="ECO:0000313" key="8">
    <source>
        <dbReference type="EMBL" id="CAE0355531.1"/>
    </source>
</evidence>
<dbReference type="InterPro" id="IPR039031">
    <property type="entry name" value="Mucolipin"/>
</dbReference>
<dbReference type="InterPro" id="IPR013122">
    <property type="entry name" value="PKD1_2_channel"/>
</dbReference>
<keyword evidence="4 6" id="KW-0472">Membrane</keyword>
<dbReference type="Pfam" id="PF08016">
    <property type="entry name" value="PKD_channel"/>
    <property type="match status" value="1"/>
</dbReference>
<dbReference type="PANTHER" id="PTHR12127">
    <property type="entry name" value="MUCOLIPIN"/>
    <property type="match status" value="1"/>
</dbReference>
<evidence type="ECO:0000256" key="2">
    <source>
        <dbReference type="ARBA" id="ARBA00022692"/>
    </source>
</evidence>
<feature type="transmembrane region" description="Helical" evidence="6">
    <location>
        <begin position="95"/>
        <end position="114"/>
    </location>
</feature>
<keyword evidence="3 6" id="KW-1133">Transmembrane helix</keyword>
<sequence>MCLIMGSLFLMLNTKSKSTQGELVFGFGTMLTWISLINYYQNVKGFNIITNTIENSSVIIFKAIAGIMPVFIGYGLIGTCIFWRSHRFNTMSTSLFSLFSVMNGDMIFDCWHDIDTVDFLLAQLYLYTFIGFSICVVLNTFIVIIEDGYVMQKYFARTDWVKGVNQGTSLHMIEHLAKEGGGAGQHAHGDTPNTANLEDSVGNFSDAVKTAEGASPSKPNIPMLHGMPLPHEGDPFVRLLKRKSKDIRSRVALIKMLRYDKLDIIQKEHRAKHADHSVDTSNDLPHFGRDIDDSQENLVLELRNTPAFAKGTGGPSTGYVRDQDEEHKETGKQMF</sequence>
<evidence type="ECO:0000256" key="3">
    <source>
        <dbReference type="ARBA" id="ARBA00022989"/>
    </source>
</evidence>
<accession>A0A7S3NE95</accession>
<feature type="region of interest" description="Disordered" evidence="5">
    <location>
        <begin position="307"/>
        <end position="335"/>
    </location>
</feature>
<evidence type="ECO:0000256" key="5">
    <source>
        <dbReference type="SAM" id="MobiDB-lite"/>
    </source>
</evidence>
<proteinExistence type="predicted"/>
<comment type="subcellular location">
    <subcellularLocation>
        <location evidence="1">Membrane</location>
        <topology evidence="1">Multi-pass membrane protein</topology>
    </subcellularLocation>
</comment>
<keyword evidence="2 6" id="KW-0812">Transmembrane</keyword>
<evidence type="ECO:0000259" key="7">
    <source>
        <dbReference type="Pfam" id="PF08016"/>
    </source>
</evidence>
<gene>
    <name evidence="8" type="ORF">EHAR0213_LOCUS14448</name>
</gene>
<protein>
    <recommendedName>
        <fullName evidence="7">Polycystin cation channel PKD1/PKD2 domain-containing protein</fullName>
    </recommendedName>
</protein>
<feature type="domain" description="Polycystin cation channel PKD1/PKD2" evidence="7">
    <location>
        <begin position="23"/>
        <end position="150"/>
    </location>
</feature>
<evidence type="ECO:0000256" key="1">
    <source>
        <dbReference type="ARBA" id="ARBA00004141"/>
    </source>
</evidence>
<feature type="region of interest" description="Disordered" evidence="5">
    <location>
        <begin position="180"/>
        <end position="199"/>
    </location>
</feature>